<dbReference type="GO" id="GO:0004180">
    <property type="term" value="F:carboxypeptidase activity"/>
    <property type="evidence" value="ECO:0007669"/>
    <property type="project" value="UniProtKB-KW"/>
</dbReference>
<sequence>MWNKTDFVLHVLRKNFPAFCMALVFMLCRTANAQELKNFSGKITDAETGEPLPYVTVFVKLPNHTNKATTTDFSGLYHLVAPMASGDSIYATYVGYVQAKKPLPKTHTGVIDFQMKADNQMLSMVTVTPKSYVNPAWAILDNVVKHKDDNNLDKLKSYQYQSYNRLELAVTNISEKMKKRKVMKQILPLMDSLQKMAGDEGKPILPVFMSETVSDFSFQKSPEQKTEHVLRTKVSGVGIEDETLISQIIGTSFQQYNFYKNYVRLAGKDFISPITDSWKTFYNYELTEANDKLDGRELYRIEFKPKRDHDLAFVGVIWITKDSYALYRIDVSVAPDANLDFLNKIRIQEEMVQPAGTTAWIPEKTRIVLHISNINKSWSGFIGNFYVANKNIRIDQTFPKDHFKEPLTMSDSITRKDDSYWAKNRPEALTPADVKVYQMIDTVKNLPIVKTYADIAGMLINGYYKVGKVSLGPYPYTYSYNDVQGSVLRFGGMTNKYFSDKLVLGGYASYGFTDHRWNYNGSVDYIFSRKPWSQFGVSYTHDLNQTGYQFENFAKANTVFRASIRNGKITRRGPFEQNDLRTYVQTDVAPNWRATITADRRSFDPLYNFEYFSPANNQRYQNYQVSEVIGELQWTPGRRLLQSSKINKRITLGNGADNPVITFRYTHGVKAFGGDFEYNKYAANITQKIHMGIFGKGEYSVTGGYIPSSLPSPLLENHRFNFNTMRFLEFTSDRYASLTYTQHLEGLITNSIPLIKELNVRTVADFNVLDGSLRNDNGGRPSTLRRPTRSLDGIPYVEAGYGVENILKFLRVDFLYRVTHRDHVDELGAPPSNFATRISMQFRL</sequence>
<dbReference type="InterPro" id="IPR008969">
    <property type="entry name" value="CarboxyPept-like_regulatory"/>
</dbReference>
<dbReference type="Pfam" id="PF13715">
    <property type="entry name" value="CarbopepD_reg_2"/>
    <property type="match status" value="1"/>
</dbReference>
<dbReference type="Pfam" id="PF18939">
    <property type="entry name" value="DUF5686"/>
    <property type="match status" value="1"/>
</dbReference>
<keyword evidence="2" id="KW-0645">Protease</keyword>
<keyword evidence="2" id="KW-0378">Hydrolase</keyword>
<dbReference type="SUPFAM" id="SSF49464">
    <property type="entry name" value="Carboxypeptidase regulatory domain-like"/>
    <property type="match status" value="1"/>
</dbReference>
<accession>A0A7D4Q5J3</accession>
<protein>
    <submittedName>
        <fullName evidence="2">Carboxypeptidase-like regulatory domain-containing protein</fullName>
    </submittedName>
</protein>
<keyword evidence="3" id="KW-1185">Reference proteome</keyword>
<feature type="signal peptide" evidence="1">
    <location>
        <begin position="1"/>
        <end position="33"/>
    </location>
</feature>
<feature type="chain" id="PRO_5029021401" evidence="1">
    <location>
        <begin position="34"/>
        <end position="844"/>
    </location>
</feature>
<organism evidence="2 3">
    <name type="scientific">Mucilaginibacter mali</name>
    <dbReference type="NCBI Taxonomy" id="2740462"/>
    <lineage>
        <taxon>Bacteria</taxon>
        <taxon>Pseudomonadati</taxon>
        <taxon>Bacteroidota</taxon>
        <taxon>Sphingobacteriia</taxon>
        <taxon>Sphingobacteriales</taxon>
        <taxon>Sphingobacteriaceae</taxon>
        <taxon>Mucilaginibacter</taxon>
    </lineage>
</organism>
<dbReference type="Proteomes" id="UP000505355">
    <property type="component" value="Chromosome"/>
</dbReference>
<dbReference type="RefSeq" id="WP_173416386.1">
    <property type="nucleotide sequence ID" value="NZ_CP054139.1"/>
</dbReference>
<keyword evidence="1" id="KW-0732">Signal</keyword>
<evidence type="ECO:0000313" key="3">
    <source>
        <dbReference type="Proteomes" id="UP000505355"/>
    </source>
</evidence>
<dbReference type="KEGG" id="mmab:HQ865_18790"/>
<name>A0A7D4Q5J3_9SPHI</name>
<keyword evidence="2" id="KW-0121">Carboxypeptidase</keyword>
<evidence type="ECO:0000256" key="1">
    <source>
        <dbReference type="SAM" id="SignalP"/>
    </source>
</evidence>
<dbReference type="AlphaFoldDB" id="A0A7D4Q5J3"/>
<evidence type="ECO:0000313" key="2">
    <source>
        <dbReference type="EMBL" id="QKJ31727.1"/>
    </source>
</evidence>
<proteinExistence type="predicted"/>
<reference evidence="2 3" key="1">
    <citation type="submission" date="2020-05" db="EMBL/GenBank/DDBJ databases">
        <title>Mucilaginibacter mali sp. nov.</title>
        <authorList>
            <person name="Kim H.S."/>
            <person name="Lee K.C."/>
            <person name="Suh M.K."/>
            <person name="Kim J.-S."/>
            <person name="Han K.-I."/>
            <person name="Eom M.K."/>
            <person name="Shin Y.K."/>
            <person name="Lee J.-S."/>
        </authorList>
    </citation>
    <scope>NUCLEOTIDE SEQUENCE [LARGE SCALE GENOMIC DNA]</scope>
    <source>
        <strain evidence="2 3">G2-14</strain>
    </source>
</reference>
<dbReference type="EMBL" id="CP054139">
    <property type="protein sequence ID" value="QKJ31727.1"/>
    <property type="molecule type" value="Genomic_DNA"/>
</dbReference>
<dbReference type="InterPro" id="IPR043741">
    <property type="entry name" value="DUF5686"/>
</dbReference>
<gene>
    <name evidence="2" type="ORF">HQ865_18790</name>
</gene>
<dbReference type="Gene3D" id="2.60.40.1120">
    <property type="entry name" value="Carboxypeptidase-like, regulatory domain"/>
    <property type="match status" value="1"/>
</dbReference>